<name>A0A330M009_9GAMM</name>
<dbReference type="Proteomes" id="UP000250123">
    <property type="component" value="Chromosome SHEWBE"/>
</dbReference>
<feature type="region of interest" description="Disordered" evidence="1">
    <location>
        <begin position="1"/>
        <end position="24"/>
    </location>
</feature>
<sequence length="58" mass="6751">MTIDNPPTNETRSHLHSKGKEYHPPINTLRLNQLNYAQDYYVTARCHSGHGNFVRPCR</sequence>
<proteinExistence type="predicted"/>
<feature type="compositionally biased region" description="Polar residues" evidence="1">
    <location>
        <begin position="1"/>
        <end position="10"/>
    </location>
</feature>
<reference evidence="3" key="1">
    <citation type="submission" date="2018-06" db="EMBL/GenBank/DDBJ databases">
        <authorList>
            <person name="Cea G.-C."/>
            <person name="William W."/>
        </authorList>
    </citation>
    <scope>NUCLEOTIDE SEQUENCE [LARGE SCALE GENOMIC DNA]</scope>
    <source>
        <strain evidence="3">DB21MT-2</strain>
    </source>
</reference>
<organism evidence="2 3">
    <name type="scientific">Shewanella benthica</name>
    <dbReference type="NCBI Taxonomy" id="43661"/>
    <lineage>
        <taxon>Bacteria</taxon>
        <taxon>Pseudomonadati</taxon>
        <taxon>Pseudomonadota</taxon>
        <taxon>Gammaproteobacteria</taxon>
        <taxon>Alteromonadales</taxon>
        <taxon>Shewanellaceae</taxon>
        <taxon>Shewanella</taxon>
    </lineage>
</organism>
<evidence type="ECO:0000313" key="3">
    <source>
        <dbReference type="Proteomes" id="UP000250123"/>
    </source>
</evidence>
<dbReference type="AlphaFoldDB" id="A0A330M009"/>
<evidence type="ECO:0000256" key="1">
    <source>
        <dbReference type="SAM" id="MobiDB-lite"/>
    </source>
</evidence>
<protein>
    <submittedName>
        <fullName evidence="2">Uncharacterized protein</fullName>
    </submittedName>
</protein>
<dbReference type="KEGG" id="sbk:SHEWBE_0716"/>
<dbReference type="EMBL" id="LS483452">
    <property type="protein sequence ID" value="SQH74693.1"/>
    <property type="molecule type" value="Genomic_DNA"/>
</dbReference>
<gene>
    <name evidence="2" type="ORF">SHEWBE_0716</name>
</gene>
<evidence type="ECO:0000313" key="2">
    <source>
        <dbReference type="EMBL" id="SQH74693.1"/>
    </source>
</evidence>
<accession>A0A330M009</accession>